<dbReference type="PANTHER" id="PTHR24421:SF10">
    <property type="entry name" value="NITRATE_NITRITE SENSOR PROTEIN NARQ"/>
    <property type="match status" value="1"/>
</dbReference>
<keyword evidence="3" id="KW-0597">Phosphoprotein</keyword>
<dbReference type="Gene3D" id="1.25.40.10">
    <property type="entry name" value="Tetratricopeptide repeat domain"/>
    <property type="match status" value="2"/>
</dbReference>
<reference evidence="14 15" key="1">
    <citation type="submission" date="2019-03" db="EMBL/GenBank/DDBJ databases">
        <title>Algoriphagus aquimaris sp. nov., isolated form marine sediment in Pohang, Korea.</title>
        <authorList>
            <person name="Kim J."/>
            <person name="Yoon S.-H."/>
            <person name="Lee S.-S."/>
        </authorList>
    </citation>
    <scope>NUCLEOTIDE SEQUENCE [LARGE SCALE GENOMIC DNA]</scope>
    <source>
        <strain evidence="14 15">F21</strain>
    </source>
</reference>
<dbReference type="EC" id="2.7.13.3" evidence="2"/>
<dbReference type="GO" id="GO:0046983">
    <property type="term" value="F:protein dimerization activity"/>
    <property type="evidence" value="ECO:0007669"/>
    <property type="project" value="InterPro"/>
</dbReference>
<proteinExistence type="predicted"/>
<dbReference type="InterPro" id="IPR019734">
    <property type="entry name" value="TPR_rpt"/>
</dbReference>
<keyword evidence="10" id="KW-1133">Transmembrane helix</keyword>
<keyword evidence="15" id="KW-1185">Reference proteome</keyword>
<dbReference type="GO" id="GO:0000155">
    <property type="term" value="F:phosphorelay sensor kinase activity"/>
    <property type="evidence" value="ECO:0007669"/>
    <property type="project" value="InterPro"/>
</dbReference>
<dbReference type="Gene3D" id="1.20.5.1930">
    <property type="match status" value="1"/>
</dbReference>
<evidence type="ECO:0000256" key="10">
    <source>
        <dbReference type="SAM" id="Phobius"/>
    </source>
</evidence>
<evidence type="ECO:0000256" key="11">
    <source>
        <dbReference type="SAM" id="SignalP"/>
    </source>
</evidence>
<evidence type="ECO:0000256" key="4">
    <source>
        <dbReference type="ARBA" id="ARBA00022679"/>
    </source>
</evidence>
<keyword evidence="7" id="KW-0067">ATP-binding</keyword>
<dbReference type="InterPro" id="IPR050482">
    <property type="entry name" value="Sensor_HK_TwoCompSys"/>
</dbReference>
<dbReference type="RefSeq" id="WP_133390479.1">
    <property type="nucleotide sequence ID" value="NZ_SMUW01000032.1"/>
</dbReference>
<evidence type="ECO:0000256" key="2">
    <source>
        <dbReference type="ARBA" id="ARBA00012438"/>
    </source>
</evidence>
<keyword evidence="10" id="KW-0472">Membrane</keyword>
<feature type="transmembrane region" description="Helical" evidence="10">
    <location>
        <begin position="406"/>
        <end position="426"/>
    </location>
</feature>
<keyword evidence="5" id="KW-0547">Nucleotide-binding</keyword>
<evidence type="ECO:0000256" key="8">
    <source>
        <dbReference type="ARBA" id="ARBA00023012"/>
    </source>
</evidence>
<evidence type="ECO:0000256" key="6">
    <source>
        <dbReference type="ARBA" id="ARBA00022777"/>
    </source>
</evidence>
<evidence type="ECO:0000256" key="9">
    <source>
        <dbReference type="PROSITE-ProRule" id="PRU00339"/>
    </source>
</evidence>
<dbReference type="GO" id="GO:0005524">
    <property type="term" value="F:ATP binding"/>
    <property type="evidence" value="ECO:0007669"/>
    <property type="project" value="UniProtKB-KW"/>
</dbReference>
<accession>A0A4R5V0Z5</accession>
<evidence type="ECO:0000256" key="3">
    <source>
        <dbReference type="ARBA" id="ARBA00022553"/>
    </source>
</evidence>
<evidence type="ECO:0000256" key="5">
    <source>
        <dbReference type="ARBA" id="ARBA00022741"/>
    </source>
</evidence>
<dbReference type="Gene3D" id="3.30.565.10">
    <property type="entry name" value="Histidine kinase-like ATPase, C-terminal domain"/>
    <property type="match status" value="1"/>
</dbReference>
<feature type="chain" id="PRO_5020772609" description="histidine kinase" evidence="11">
    <location>
        <begin position="21"/>
        <end position="662"/>
    </location>
</feature>
<protein>
    <recommendedName>
        <fullName evidence="2">histidine kinase</fullName>
        <ecNumber evidence="2">2.7.13.3</ecNumber>
    </recommendedName>
</protein>
<evidence type="ECO:0000259" key="13">
    <source>
        <dbReference type="Pfam" id="PF07730"/>
    </source>
</evidence>
<organism evidence="14 15">
    <name type="scientific">Algoriphagus formosus</name>
    <dbReference type="NCBI Taxonomy" id="2007308"/>
    <lineage>
        <taxon>Bacteria</taxon>
        <taxon>Pseudomonadati</taxon>
        <taxon>Bacteroidota</taxon>
        <taxon>Cytophagia</taxon>
        <taxon>Cytophagales</taxon>
        <taxon>Cyclobacteriaceae</taxon>
        <taxon>Algoriphagus</taxon>
    </lineage>
</organism>
<dbReference type="Pfam" id="PF13181">
    <property type="entry name" value="TPR_8"/>
    <property type="match status" value="1"/>
</dbReference>
<evidence type="ECO:0000313" key="15">
    <source>
        <dbReference type="Proteomes" id="UP000295438"/>
    </source>
</evidence>
<dbReference type="PROSITE" id="PS50005">
    <property type="entry name" value="TPR"/>
    <property type="match status" value="1"/>
</dbReference>
<keyword evidence="9" id="KW-0802">TPR repeat</keyword>
<dbReference type="Pfam" id="PF02518">
    <property type="entry name" value="HATPase_c"/>
    <property type="match status" value="1"/>
</dbReference>
<name>A0A4R5V0Z5_9BACT</name>
<dbReference type="GO" id="GO:0016020">
    <property type="term" value="C:membrane"/>
    <property type="evidence" value="ECO:0007669"/>
    <property type="project" value="InterPro"/>
</dbReference>
<dbReference type="InterPro" id="IPR011990">
    <property type="entry name" value="TPR-like_helical_dom_sf"/>
</dbReference>
<evidence type="ECO:0000259" key="12">
    <source>
        <dbReference type="Pfam" id="PF02518"/>
    </source>
</evidence>
<keyword evidence="11" id="KW-0732">Signal</keyword>
<comment type="catalytic activity">
    <reaction evidence="1">
        <text>ATP + protein L-histidine = ADP + protein N-phospho-L-histidine.</text>
        <dbReference type="EC" id="2.7.13.3"/>
    </reaction>
</comment>
<keyword evidence="10" id="KW-0812">Transmembrane</keyword>
<dbReference type="SMART" id="SM00028">
    <property type="entry name" value="TPR"/>
    <property type="match status" value="7"/>
</dbReference>
<keyword evidence="8" id="KW-0902">Two-component regulatory system</keyword>
<dbReference type="InterPro" id="IPR036890">
    <property type="entry name" value="HATPase_C_sf"/>
</dbReference>
<keyword evidence="6" id="KW-0418">Kinase</keyword>
<evidence type="ECO:0000313" key="14">
    <source>
        <dbReference type="EMBL" id="TDK45412.1"/>
    </source>
</evidence>
<comment type="caution">
    <text evidence="14">The sequence shown here is derived from an EMBL/GenBank/DDBJ whole genome shotgun (WGS) entry which is preliminary data.</text>
</comment>
<dbReference type="PANTHER" id="PTHR24421">
    <property type="entry name" value="NITRATE/NITRITE SENSOR PROTEIN NARX-RELATED"/>
    <property type="match status" value="1"/>
</dbReference>
<dbReference type="Pfam" id="PF13424">
    <property type="entry name" value="TPR_12"/>
    <property type="match status" value="1"/>
</dbReference>
<dbReference type="EMBL" id="SMUW01000032">
    <property type="protein sequence ID" value="TDK45412.1"/>
    <property type="molecule type" value="Genomic_DNA"/>
</dbReference>
<gene>
    <name evidence="14" type="ORF">E1898_07920</name>
</gene>
<feature type="repeat" description="TPR" evidence="9">
    <location>
        <begin position="126"/>
        <end position="159"/>
    </location>
</feature>
<evidence type="ECO:0000256" key="7">
    <source>
        <dbReference type="ARBA" id="ARBA00022840"/>
    </source>
</evidence>
<dbReference type="InterPro" id="IPR011712">
    <property type="entry name" value="Sig_transdc_His_kin_sub3_dim/P"/>
</dbReference>
<evidence type="ECO:0000256" key="1">
    <source>
        <dbReference type="ARBA" id="ARBA00000085"/>
    </source>
</evidence>
<feature type="domain" description="Signal transduction histidine kinase subgroup 3 dimerisation and phosphoacceptor" evidence="13">
    <location>
        <begin position="460"/>
        <end position="525"/>
    </location>
</feature>
<dbReference type="Proteomes" id="UP000295438">
    <property type="component" value="Unassembled WGS sequence"/>
</dbReference>
<feature type="domain" description="Histidine kinase/HSP90-like ATPase" evidence="12">
    <location>
        <begin position="566"/>
        <end position="657"/>
    </location>
</feature>
<dbReference type="InterPro" id="IPR003594">
    <property type="entry name" value="HATPase_dom"/>
</dbReference>
<dbReference type="SUPFAM" id="SSF48452">
    <property type="entry name" value="TPR-like"/>
    <property type="match status" value="2"/>
</dbReference>
<dbReference type="AlphaFoldDB" id="A0A4R5V0Z5"/>
<dbReference type="Pfam" id="PF07730">
    <property type="entry name" value="HisKA_3"/>
    <property type="match status" value="1"/>
</dbReference>
<keyword evidence="4" id="KW-0808">Transferase</keyword>
<feature type="signal peptide" evidence="11">
    <location>
        <begin position="1"/>
        <end position="20"/>
    </location>
</feature>
<dbReference type="CDD" id="cd16917">
    <property type="entry name" value="HATPase_UhpB-NarQ-NarX-like"/>
    <property type="match status" value="1"/>
</dbReference>
<sequence length="662" mass="75798">MKKLHSISFFFIFLVVTSLALGKQQSSADSLEQVFQNQNFPDSIRYRAIQQRTFSMIFSDGVEAKTKIQEVLKTAEKEVGKSRIYFEILQNLGIYYDVHQQTDSSLIIFSQILEESQKQGWKALEQRSFNNLGMNRLNSSDYKAAIDYFSKSLEIGRSDPNALEANFVSSISNLGLANQELELYEQAIKYHLEALEIRERLKDSNGIAISSANLGICYRLMGEEQRAEKYYRQAIENAKTAGNKVLFHRVHDNLGALYIGQKNYEKGLLMLNIALDDSDGFTPDPKMELSIVSNAAAGHIDLGQTDKALEFANRGLKVLDENPELVNYSLTLKNALAKIYFRKGNFEKGNAYLEEYQELNRQVFNEENAQLLTDLQVQYDLEKKESQIALQNAELLEKNATLQRNYFAFAALGLLLVLLIAIFIFYQNRNRRKQELLVKDRELKVKEAFIQASLESQEQERRRMAQDLHDGFGQYISALRMYVSQLKNNQAKEELKTELVSRTDSVLDEMSKEISNVVYDLMPATLIRFGLISALEDLAHRINAGEKVKLEIESQDLPDRMDELVEINLFRICQEWINNVLKYAKASHISLILSQNHGIAKLQILDDGKGFDPNVFQHSKRNGWKNITTRAELLNGKLELFTQEGQQGTELLVTFPYVHRAN</sequence>
<dbReference type="SUPFAM" id="SSF55874">
    <property type="entry name" value="ATPase domain of HSP90 chaperone/DNA topoisomerase II/histidine kinase"/>
    <property type="match status" value="1"/>
</dbReference>